<dbReference type="Pfam" id="PF00293">
    <property type="entry name" value="NUDIX"/>
    <property type="match status" value="1"/>
</dbReference>
<dbReference type="SUPFAM" id="SSF55811">
    <property type="entry name" value="Nudix"/>
    <property type="match status" value="1"/>
</dbReference>
<evidence type="ECO:0000256" key="1">
    <source>
        <dbReference type="ARBA" id="ARBA00005582"/>
    </source>
</evidence>
<comment type="similarity">
    <text evidence="1">Belongs to the Nudix hydrolase family.</text>
</comment>
<evidence type="ECO:0000259" key="2">
    <source>
        <dbReference type="PROSITE" id="PS51462"/>
    </source>
</evidence>
<feature type="domain" description="Nudix hydrolase" evidence="2">
    <location>
        <begin position="1"/>
        <end position="135"/>
    </location>
</feature>
<keyword evidence="4" id="KW-1185">Reference proteome</keyword>
<dbReference type="InterPro" id="IPR015797">
    <property type="entry name" value="NUDIX_hydrolase-like_dom_sf"/>
</dbReference>
<reference evidence="3 4" key="1">
    <citation type="submission" date="2017-08" db="EMBL/GenBank/DDBJ databases">
        <authorList>
            <person name="de Groot N.N."/>
        </authorList>
    </citation>
    <scope>NUCLEOTIDE SEQUENCE [LARGE SCALE GENOMIC DNA]</scope>
    <source>
        <strain evidence="3 4">JC228</strain>
    </source>
</reference>
<dbReference type="PANTHER" id="PTHR43736:SF1">
    <property type="entry name" value="DIHYDRONEOPTERIN TRIPHOSPHATE DIPHOSPHATASE"/>
    <property type="match status" value="1"/>
</dbReference>
<gene>
    <name evidence="3" type="ORF">SAMN05877753_101279</name>
</gene>
<dbReference type="EMBL" id="OAOP01000001">
    <property type="protein sequence ID" value="SNX66965.1"/>
    <property type="molecule type" value="Genomic_DNA"/>
</dbReference>
<dbReference type="Gene3D" id="3.90.79.10">
    <property type="entry name" value="Nucleoside Triphosphate Pyrophosphohydrolase"/>
    <property type="match status" value="1"/>
</dbReference>
<accession>A0A285CHZ6</accession>
<dbReference type="PANTHER" id="PTHR43736">
    <property type="entry name" value="ADP-RIBOSE PYROPHOSPHATASE"/>
    <property type="match status" value="1"/>
</dbReference>
<dbReference type="RefSeq" id="WP_097156799.1">
    <property type="nucleotide sequence ID" value="NZ_JBEPMQ010000012.1"/>
</dbReference>
<sequence length="140" mass="15952">MFIVNVEAAIMKNEKWLVIQRGLKEEHAAGTLSLVGGKVDSGGIVQDVLEETIKREVEEEVGVTITNNIQYVHSTSFIADDNIRVVDIVFLCEIKKGEPYRKSPDEVENIYWLTTEEIMNHPDSPPWLKESIKRAEQITR</sequence>
<protein>
    <submittedName>
        <fullName evidence="3">ADP-ribose pyrophosphatase YjhB (NUDIX family)</fullName>
    </submittedName>
</protein>
<evidence type="ECO:0000313" key="4">
    <source>
        <dbReference type="Proteomes" id="UP000219546"/>
    </source>
</evidence>
<name>A0A285CHZ6_9BACI</name>
<proteinExistence type="inferred from homology"/>
<organism evidence="3 4">
    <name type="scientific">Bacillus oleivorans</name>
    <dbReference type="NCBI Taxonomy" id="1448271"/>
    <lineage>
        <taxon>Bacteria</taxon>
        <taxon>Bacillati</taxon>
        <taxon>Bacillota</taxon>
        <taxon>Bacilli</taxon>
        <taxon>Bacillales</taxon>
        <taxon>Bacillaceae</taxon>
        <taxon>Bacillus</taxon>
    </lineage>
</organism>
<dbReference type="PROSITE" id="PS51462">
    <property type="entry name" value="NUDIX"/>
    <property type="match status" value="1"/>
</dbReference>
<dbReference type="OrthoDB" id="3531896at2"/>
<evidence type="ECO:0000313" key="3">
    <source>
        <dbReference type="EMBL" id="SNX66965.1"/>
    </source>
</evidence>
<dbReference type="Proteomes" id="UP000219546">
    <property type="component" value="Unassembled WGS sequence"/>
</dbReference>
<dbReference type="AlphaFoldDB" id="A0A285CHZ6"/>
<dbReference type="InterPro" id="IPR000086">
    <property type="entry name" value="NUDIX_hydrolase_dom"/>
</dbReference>